<evidence type="ECO:0000313" key="2">
    <source>
        <dbReference type="Proteomes" id="UP000030157"/>
    </source>
</evidence>
<accession>A0A096XSX0</accession>
<name>A0A096XSX0_9CAUD</name>
<keyword evidence="2" id="KW-1185">Reference proteome</keyword>
<dbReference type="Proteomes" id="UP000030157">
    <property type="component" value="Segment"/>
</dbReference>
<proteinExistence type="predicted"/>
<reference evidence="1" key="1">
    <citation type="submission" date="2014-05" db="EMBL/GenBank/DDBJ databases">
        <title>Complete genome sequence of Enterococcus faecalis bacteriophage ECP3.</title>
        <authorList>
            <person name="Kang H.-Y."/>
            <person name="Kim S."/>
            <person name="Kim J."/>
        </authorList>
    </citation>
    <scope>NUCLEOTIDE SEQUENCE [LARGE SCALE GENOMIC DNA]</scope>
    <source>
        <strain evidence="1">ECP3</strain>
    </source>
</reference>
<organism evidence="1 2">
    <name type="scientific">Enterococcus phage ECP3</name>
    <dbReference type="NCBI Taxonomy" id="1498168"/>
    <lineage>
        <taxon>Viruses</taxon>
        <taxon>Duplodnaviria</taxon>
        <taxon>Heunggongvirae</taxon>
        <taxon>Uroviricota</taxon>
        <taxon>Caudoviricetes</taxon>
        <taxon>Herelleviridae</taxon>
        <taxon>Brockvirinae</taxon>
        <taxon>Kochikohdavirus</taxon>
        <taxon>Kochikohdavirus ECP3</taxon>
    </lineage>
</organism>
<sequence length="41" mass="4774">MKDILKILEVEDEVVAQAVSQGISVKNHKLWKLNIKKSQRR</sequence>
<dbReference type="EMBL" id="KJ801817">
    <property type="protein sequence ID" value="AII28409.1"/>
    <property type="molecule type" value="Genomic_DNA"/>
</dbReference>
<dbReference type="GeneID" id="24628098"/>
<protein>
    <submittedName>
        <fullName evidence="1">Integration host factor</fullName>
    </submittedName>
</protein>
<evidence type="ECO:0000313" key="1">
    <source>
        <dbReference type="EMBL" id="AII28409.1"/>
    </source>
</evidence>
<dbReference type="RefSeq" id="YP_009147050.1">
    <property type="nucleotide sequence ID" value="NC_027335.2"/>
</dbReference>